<dbReference type="Gene3D" id="3.30.70.370">
    <property type="match status" value="1"/>
</dbReference>
<dbReference type="PRINTS" id="PR00867">
    <property type="entry name" value="DNAPOLG"/>
</dbReference>
<dbReference type="AlphaFoldDB" id="A0A0W4ZIK5"/>
<evidence type="ECO:0000259" key="2">
    <source>
        <dbReference type="SMART" id="SM00482"/>
    </source>
</evidence>
<dbReference type="GO" id="GO:0003677">
    <property type="term" value="F:DNA binding"/>
    <property type="evidence" value="ECO:0007669"/>
    <property type="project" value="InterPro"/>
</dbReference>
<dbReference type="EMBL" id="LFWA01000012">
    <property type="protein sequence ID" value="KTW28199.1"/>
    <property type="molecule type" value="Genomic_DNA"/>
</dbReference>
<evidence type="ECO:0000313" key="4">
    <source>
        <dbReference type="Proteomes" id="UP000053447"/>
    </source>
</evidence>
<dbReference type="SUPFAM" id="SSF53098">
    <property type="entry name" value="Ribonuclease H-like"/>
    <property type="match status" value="1"/>
</dbReference>
<dbReference type="VEuPathDB" id="FungiDB:T551_02618"/>
<evidence type="ECO:0000313" key="3">
    <source>
        <dbReference type="EMBL" id="KTW28199.1"/>
    </source>
</evidence>
<comment type="caution">
    <text evidence="3">The sequence shown here is derived from an EMBL/GenBank/DDBJ whole genome shotgun (WGS) entry which is preliminary data.</text>
</comment>
<dbReference type="InterPro" id="IPR001098">
    <property type="entry name" value="DNA-dir_DNA_pol_A_palm_dom"/>
</dbReference>
<dbReference type="RefSeq" id="XP_018228761.1">
    <property type="nucleotide sequence ID" value="XM_018374881.1"/>
</dbReference>
<dbReference type="GO" id="GO:0003887">
    <property type="term" value="F:DNA-directed DNA polymerase activity"/>
    <property type="evidence" value="ECO:0007669"/>
    <property type="project" value="EnsemblFungi"/>
</dbReference>
<dbReference type="Proteomes" id="UP000053447">
    <property type="component" value="Unassembled WGS sequence"/>
</dbReference>
<dbReference type="Pfam" id="PF00476">
    <property type="entry name" value="DNA_pol_A"/>
    <property type="match status" value="1"/>
</dbReference>
<dbReference type="GO" id="GO:0008408">
    <property type="term" value="F:3'-5' exonuclease activity"/>
    <property type="evidence" value="ECO:0007669"/>
    <property type="project" value="EnsemblFungi"/>
</dbReference>
<dbReference type="Pfam" id="PF18136">
    <property type="entry name" value="DNApol_Exo"/>
    <property type="match status" value="1"/>
</dbReference>
<protein>
    <recommendedName>
        <fullName evidence="1">Mitochondrial DNA polymerase catalytic subunit</fullName>
    </recommendedName>
</protein>
<dbReference type="STRING" id="1408657.A0A0W4ZIK5"/>
<dbReference type="SMART" id="SM00482">
    <property type="entry name" value="POLAc"/>
    <property type="match status" value="1"/>
</dbReference>
<dbReference type="GO" id="GO:0032043">
    <property type="term" value="P:mitochondrial DNA catabolic process"/>
    <property type="evidence" value="ECO:0007669"/>
    <property type="project" value="EnsemblFungi"/>
</dbReference>
<proteinExistence type="predicted"/>
<dbReference type="GeneID" id="28941136"/>
<evidence type="ECO:0000256" key="1">
    <source>
        <dbReference type="ARBA" id="ARBA00031966"/>
    </source>
</evidence>
<dbReference type="Gene3D" id="1.10.150.20">
    <property type="entry name" value="5' to 3' exonuclease, C-terminal subdomain"/>
    <property type="match status" value="1"/>
</dbReference>
<accession>A0A0W4ZIK5</accession>
<organism evidence="3 4">
    <name type="scientific">Pneumocystis jirovecii (strain RU7)</name>
    <name type="common">Human pneumocystis pneumonia agent</name>
    <dbReference type="NCBI Taxonomy" id="1408657"/>
    <lineage>
        <taxon>Eukaryota</taxon>
        <taxon>Fungi</taxon>
        <taxon>Dikarya</taxon>
        <taxon>Ascomycota</taxon>
        <taxon>Taphrinomycotina</taxon>
        <taxon>Pneumocystomycetes</taxon>
        <taxon>Pneumocystaceae</taxon>
        <taxon>Pneumocystis</taxon>
    </lineage>
</organism>
<dbReference type="eggNOG" id="KOG3657">
    <property type="taxonomic scope" value="Eukaryota"/>
</dbReference>
<dbReference type="SUPFAM" id="SSF56672">
    <property type="entry name" value="DNA/RNA polymerases"/>
    <property type="match status" value="1"/>
</dbReference>
<name>A0A0W4ZIK5_PNEJ7</name>
<dbReference type="GO" id="GO:0005760">
    <property type="term" value="C:gamma DNA polymerase complex"/>
    <property type="evidence" value="ECO:0007669"/>
    <property type="project" value="InterPro"/>
</dbReference>
<keyword evidence="4" id="KW-1185">Reference proteome</keyword>
<gene>
    <name evidence="3" type="ORF">T551_02618</name>
</gene>
<dbReference type="InterPro" id="IPR041336">
    <property type="entry name" value="DNApol_Exo"/>
</dbReference>
<dbReference type="OrthoDB" id="5588663at2759"/>
<dbReference type="PANTHER" id="PTHR10267:SF0">
    <property type="entry name" value="DNA POLYMERASE SUBUNIT GAMMA-1"/>
    <property type="match status" value="1"/>
</dbReference>
<dbReference type="InterPro" id="IPR043502">
    <property type="entry name" value="DNA/RNA_pol_sf"/>
</dbReference>
<dbReference type="PANTHER" id="PTHR10267">
    <property type="entry name" value="DNA POLYMERASE SUBUNIT GAMMA-1"/>
    <property type="match status" value="1"/>
</dbReference>
<dbReference type="InterPro" id="IPR002297">
    <property type="entry name" value="DNA-dir_DNA_pol_A_mt"/>
</dbReference>
<dbReference type="GO" id="GO:0006995">
    <property type="term" value="P:cellular response to nitrogen starvation"/>
    <property type="evidence" value="ECO:0007669"/>
    <property type="project" value="EnsemblFungi"/>
</dbReference>
<dbReference type="GO" id="GO:0006264">
    <property type="term" value="P:mitochondrial DNA replication"/>
    <property type="evidence" value="ECO:0007669"/>
    <property type="project" value="EnsemblFungi"/>
</dbReference>
<dbReference type="Gene3D" id="3.30.420.390">
    <property type="match status" value="2"/>
</dbReference>
<dbReference type="InterPro" id="IPR012337">
    <property type="entry name" value="RNaseH-like_sf"/>
</dbReference>
<sequence>MRLYNTFLIIKHKKYSKYKKYYYTLKQKPKLNIIKETFFSTYLKNAQTKSFKITYQTRKYSDENKIIKKRFNELGIQHISSNLHSQLFPDGLQPPDSELIELSRKHLTEHNLLGKNTKPTEDVELDLPPLQGKNLDEHFYRIAMEVSEPYLSYSKQFASITLPTKPNSWIIRSGWTQYNSDGTTKPIEYPNEKSMVFDVEVLYKNNPFAVIACAATENAWYGWLSPWVTEESESPRQLISIGDIGKRIIVGHNVGYDRIRTKEEYSIIKKENAFIDTMSLHIAVNGMCSRQKSTWIKHKKYKELKKKFKEESSTPTLLKLLEKLEENDTEELWMSNSSSNSLQEVAKLHCHIKPNKYIRNLFEKLDRKGVKNQLNMLMNYCANDVDITHKIYKSIFPSFLELCPHPASFGALLKISSSFLPVDKSWESYTARSEKIFQNLSRSVHERLIKLVENALDQKNNEDTIKNDPWLKQLDWNTKPIRIVTDKKTGEKRLAKKQKKPGFPNWYKKLFPSNKSEINITVRSRIAPLLLRLNWEGYPLVWSDKYGWTFQVTNQEAIEKFLSENYILCNMEEESIDTLRNNTSASYFKIPNKNGPSGRCGSPLSKSYIKAFEDGLLNSEISYAREALNMNAACSYWISSRERIMSQLVIWDNEMDIGLKNTQNTLGIILPHIIPMGTITRRAVENTWLTASNIKRNRIGSELKAMIKAPSGYKFVGADVDSEELWIASLFGDSQFKMHGATAIGWMTLEGTRSAETDMHSVTAKILGISRSNAKIFNYSRIYGAGIRFAIQLLQRFNPKLSEKQAKEIATKLYSSTKGKKSWITHILSKENEKKKLSKYFPRKRFWHGGTESYVFNMLEEIANQEIPQTPVLGCSITKALLLKNINPGGFITSRINWVIQSSGVDYLHLLIISMEYLIKTYKINARLVLTVHDEIRYLVYEEDKYILALALQVSNLWTRAMFSQKLGINDVPQSCAFFSSIDIDHVLRKETNMDCITPSNPEKIPHGESLNIYQLLEKLSISQKLFLEKEAPSSTILSWKYLEKKTLSNIQKKDMLWLKIQAIKDSKEFGKVTFNN</sequence>
<reference evidence="4" key="1">
    <citation type="journal article" date="2016" name="Nat. Commun.">
        <title>Genome analysis of three Pneumocystis species reveals adaptation mechanisms to life exclusively in mammalian hosts.</title>
        <authorList>
            <person name="Ma L."/>
            <person name="Chen Z."/>
            <person name="Huang D.W."/>
            <person name="Kutty G."/>
            <person name="Ishihara M."/>
            <person name="Wang H."/>
            <person name="Abouelleil A."/>
            <person name="Bishop L."/>
            <person name="Davey E."/>
            <person name="Deng R."/>
            <person name="Deng X."/>
            <person name="Fan L."/>
            <person name="Fantoni G."/>
            <person name="Fitzgerald M."/>
            <person name="Gogineni E."/>
            <person name="Goldberg J.M."/>
            <person name="Handley G."/>
            <person name="Hu X."/>
            <person name="Huber C."/>
            <person name="Jiao X."/>
            <person name="Jones K."/>
            <person name="Levin J.Z."/>
            <person name="Liu Y."/>
            <person name="Macdonald P."/>
            <person name="Melnikov A."/>
            <person name="Raley C."/>
            <person name="Sassi M."/>
            <person name="Sherman B.T."/>
            <person name="Song X."/>
            <person name="Sykes S."/>
            <person name="Tran B."/>
            <person name="Walsh L."/>
            <person name="Xia Y."/>
            <person name="Yang J."/>
            <person name="Young S."/>
            <person name="Zeng Q."/>
            <person name="Zheng X."/>
            <person name="Stephens R."/>
            <person name="Nusbaum C."/>
            <person name="Birren B.W."/>
            <person name="Azadi P."/>
            <person name="Lempicki R.A."/>
            <person name="Cuomo C.A."/>
            <person name="Kovacs J.A."/>
        </authorList>
    </citation>
    <scope>NUCLEOTIDE SEQUENCE [LARGE SCALE GENOMIC DNA]</scope>
    <source>
        <strain evidence="4">RU7</strain>
    </source>
</reference>
<feature type="domain" description="DNA-directed DNA polymerase family A palm" evidence="2">
    <location>
        <begin position="700"/>
        <end position="944"/>
    </location>
</feature>